<feature type="compositionally biased region" description="Basic and acidic residues" evidence="6">
    <location>
        <begin position="759"/>
        <end position="773"/>
    </location>
</feature>
<gene>
    <name evidence="8" type="ORF">Cgig2_023301</name>
</gene>
<feature type="compositionally biased region" description="Basic and acidic residues" evidence="6">
    <location>
        <begin position="786"/>
        <end position="803"/>
    </location>
</feature>
<reference evidence="8" key="1">
    <citation type="submission" date="2022-04" db="EMBL/GenBank/DDBJ databases">
        <title>Carnegiea gigantea Genome sequencing and assembly v2.</title>
        <authorList>
            <person name="Copetti D."/>
            <person name="Sanderson M.J."/>
            <person name="Burquez A."/>
            <person name="Wojciechowski M.F."/>
        </authorList>
    </citation>
    <scope>NUCLEOTIDE SEQUENCE</scope>
    <source>
        <strain evidence="8">SGP5-SGP5p</strain>
        <tissue evidence="8">Aerial part</tissue>
    </source>
</reference>
<evidence type="ECO:0000256" key="2">
    <source>
        <dbReference type="ARBA" id="ARBA00022540"/>
    </source>
</evidence>
<dbReference type="PRINTS" id="PR00315">
    <property type="entry name" value="ELONGATNFCT"/>
</dbReference>
<dbReference type="GO" id="GO:0003743">
    <property type="term" value="F:translation initiation factor activity"/>
    <property type="evidence" value="ECO:0007669"/>
    <property type="project" value="UniProtKB-KW"/>
</dbReference>
<evidence type="ECO:0000256" key="4">
    <source>
        <dbReference type="ARBA" id="ARBA00022917"/>
    </source>
</evidence>
<keyword evidence="3" id="KW-0547">Nucleotide-binding</keyword>
<name>A0A9Q1JP63_9CARY</name>
<feature type="compositionally biased region" description="Basic and acidic residues" evidence="6">
    <location>
        <begin position="854"/>
        <end position="890"/>
    </location>
</feature>
<evidence type="ECO:0000256" key="3">
    <source>
        <dbReference type="ARBA" id="ARBA00022741"/>
    </source>
</evidence>
<feature type="compositionally biased region" description="Acidic residues" evidence="6">
    <location>
        <begin position="118"/>
        <end position="137"/>
    </location>
</feature>
<feature type="compositionally biased region" description="Basic residues" evidence="6">
    <location>
        <begin position="223"/>
        <end position="235"/>
    </location>
</feature>
<dbReference type="InterPro" id="IPR009000">
    <property type="entry name" value="Transl_B-barrel_sf"/>
</dbReference>
<feature type="compositionally biased region" description="Acidic residues" evidence="6">
    <location>
        <begin position="73"/>
        <end position="91"/>
    </location>
</feature>
<evidence type="ECO:0000313" key="8">
    <source>
        <dbReference type="EMBL" id="KAJ8427925.1"/>
    </source>
</evidence>
<organism evidence="8 9">
    <name type="scientific">Carnegiea gigantea</name>
    <dbReference type="NCBI Taxonomy" id="171969"/>
    <lineage>
        <taxon>Eukaryota</taxon>
        <taxon>Viridiplantae</taxon>
        <taxon>Streptophyta</taxon>
        <taxon>Embryophyta</taxon>
        <taxon>Tracheophyta</taxon>
        <taxon>Spermatophyta</taxon>
        <taxon>Magnoliopsida</taxon>
        <taxon>eudicotyledons</taxon>
        <taxon>Gunneridae</taxon>
        <taxon>Pentapetalae</taxon>
        <taxon>Caryophyllales</taxon>
        <taxon>Cactineae</taxon>
        <taxon>Cactaceae</taxon>
        <taxon>Cactoideae</taxon>
        <taxon>Echinocereeae</taxon>
        <taxon>Carnegiea</taxon>
    </lineage>
</organism>
<dbReference type="Gene3D" id="3.40.50.300">
    <property type="entry name" value="P-loop containing nucleotide triphosphate hydrolases"/>
    <property type="match status" value="1"/>
</dbReference>
<dbReference type="FunFam" id="2.40.30.10:FF:000013">
    <property type="entry name" value="eukaryotic translation initiation factor 5B"/>
    <property type="match status" value="1"/>
</dbReference>
<dbReference type="Gene3D" id="2.40.30.10">
    <property type="entry name" value="Translation factors"/>
    <property type="match status" value="2"/>
</dbReference>
<dbReference type="InterPro" id="IPR015760">
    <property type="entry name" value="TIF_IF2"/>
</dbReference>
<evidence type="ECO:0000313" key="9">
    <source>
        <dbReference type="Proteomes" id="UP001153076"/>
    </source>
</evidence>
<dbReference type="PANTHER" id="PTHR43381">
    <property type="entry name" value="TRANSLATION INITIATION FACTOR IF-2-RELATED"/>
    <property type="match status" value="1"/>
</dbReference>
<dbReference type="GO" id="GO:0005525">
    <property type="term" value="F:GTP binding"/>
    <property type="evidence" value="ECO:0007669"/>
    <property type="project" value="UniProtKB-KW"/>
</dbReference>
<dbReference type="OrthoDB" id="4928at2759"/>
<dbReference type="CDD" id="cd01887">
    <property type="entry name" value="IF2_eIF5B"/>
    <property type="match status" value="1"/>
</dbReference>
<dbReference type="SUPFAM" id="SSF52540">
    <property type="entry name" value="P-loop containing nucleoside triphosphate hydrolases"/>
    <property type="match status" value="1"/>
</dbReference>
<dbReference type="NCBIfam" id="TIGR00231">
    <property type="entry name" value="small_GTP"/>
    <property type="match status" value="1"/>
</dbReference>
<feature type="compositionally biased region" description="Basic residues" evidence="6">
    <location>
        <begin position="372"/>
        <end position="381"/>
    </location>
</feature>
<sequence length="1335" mass="146021">MGKKKPTSRDDDAPPQGGGGGRSKKKNLVIHDDEYSIGTEMSEESQVKEDKVAPAGGKKKGKKGNSKGAQLKDEDDDFKNLGEVEDEEDVPETSVAGKKKSKGKKGGGSLFSKVSLDVLEDEDNDKEEDDQTEEDEPVVSFAGKKKPSKGLKKDGAKAGFDLLDDENVDENGQSDKDDEPVFAGKKKPSKGSKRGGAKVSFGLLDDENGQSDEDDEPVISFGGKKKSSKGCKKGGSKASFAALDDGEDDEERTVQSAEDEPAPSFTEKKKSSKGSKKGGSLFSASAFDAIGDDEGEEYGSTVTELTEDGRKSDDDEEAASVSFSGKKKKSKSSKKPPGSVLAESKIDDLGGDDGVTHEKEESEDIEPISFAGKKKKSSKSAKKIGSVFSHALLDEENEEANGAGVADENDGLMAFTGKKKSSKKKGSATSTAVEDEALENEPQVSDAAPTSAEVDNAKQKASEAATETSKNKKKKKKSGRTAQEEEDLDKILAELGEGLPISKPEPAPAPAPAPAPPPQDEKIAQPEPSSLAEATGDKEGEEGVAESAAAKKKKKKKEKEKEKKAAAAAAAEATTEVKEEMKEEVKNDPKSKLADKKIPKHIREMQEALARRKEAEERKKREEEERLRKEEEERRRQEELERQAEEARRRKKEKEKEKLLKKKQEGKLLTAKQKEEQRRREAMRNQFLASKGISLPAGDNAAPAKRPIYTTKKSKPLHGQTNGGRTQSAEEQETEQDTASVADHVEAEKEEEVDTNIGLEEKGEAAEDIKENGAAEEEEDDDEEWDAKSWDDADLALPDKRAFEDEEVDSGAQSVAKKEAKKTAQPVHDTALSHPVVKSAAPSKKEMASQPTKSKTDESKQTHTEVEPVVKNRGKDVEVRKGSGPQDKKAEANLRSPICCIMGHVDTGKTKLLDCIRGTNVQEGEAGGITQQIGATYFPAENIRERTRELKADAKLNVPGLLVIDTPGHESFTNLRSRGSGLCDIAILVVDIMHGLEPQTIESLNLLRMRNTEFIVALNKVDRLYGWKSHRNEPIVKALKRQTKDVQNEFNMRLIQIITQFKEQGLNTELYYKNKEMGETYSIVPTSAITGEGVPDLLLLLVQWAQKTMVEKLTFSNEIECTVLEVKVVEGHGTTIDVVLVNGILHEGDQIVVCGMQGPIVTTIRALLTPHPMKELRVKGTYLHHKEIKAAQGIKITAQGLEHAIAGTGLYVVGPDDDLEDITKLAMEDMESVGTPICIPSQDFIDIGRIASIENNHKAVDIAKKGQQVAIKIVGSNPEEQQKMYGRHFDIDDELVSRISRKSIDVLKANYRDDLTNEEWRLVVKLKNLFKIHLV</sequence>
<feature type="region of interest" description="Disordered" evidence="6">
    <location>
        <begin position="416"/>
        <end position="890"/>
    </location>
</feature>
<evidence type="ECO:0000256" key="1">
    <source>
        <dbReference type="ARBA" id="ARBA00007733"/>
    </source>
</evidence>
<dbReference type="GO" id="GO:0005739">
    <property type="term" value="C:mitochondrion"/>
    <property type="evidence" value="ECO:0007669"/>
    <property type="project" value="TreeGrafter"/>
</dbReference>
<feature type="compositionally biased region" description="Basic and acidic residues" evidence="6">
    <location>
        <begin position="575"/>
        <end position="683"/>
    </location>
</feature>
<dbReference type="Pfam" id="PF00009">
    <property type="entry name" value="GTP_EFTU"/>
    <property type="match status" value="1"/>
</dbReference>
<feature type="compositionally biased region" description="Pro residues" evidence="6">
    <location>
        <begin position="503"/>
        <end position="518"/>
    </location>
</feature>
<feature type="compositionally biased region" description="Basic residues" evidence="6">
    <location>
        <begin position="325"/>
        <end position="334"/>
    </location>
</feature>
<dbReference type="Proteomes" id="UP001153076">
    <property type="component" value="Unassembled WGS sequence"/>
</dbReference>
<feature type="compositionally biased region" description="Polar residues" evidence="6">
    <location>
        <begin position="719"/>
        <end position="729"/>
    </location>
</feature>
<proteinExistence type="inferred from homology"/>
<feature type="compositionally biased region" description="Acidic residues" evidence="6">
    <location>
        <begin position="244"/>
        <end position="261"/>
    </location>
</feature>
<dbReference type="PROSITE" id="PS51722">
    <property type="entry name" value="G_TR_2"/>
    <property type="match status" value="1"/>
</dbReference>
<dbReference type="EMBL" id="JAKOGI010001074">
    <property type="protein sequence ID" value="KAJ8427925.1"/>
    <property type="molecule type" value="Genomic_DNA"/>
</dbReference>
<accession>A0A9Q1JP63</accession>
<dbReference type="InterPro" id="IPR005225">
    <property type="entry name" value="Small_GTP-bd"/>
</dbReference>
<dbReference type="GO" id="GO:0003924">
    <property type="term" value="F:GTPase activity"/>
    <property type="evidence" value="ECO:0007669"/>
    <property type="project" value="InterPro"/>
</dbReference>
<feature type="compositionally biased region" description="Basic residues" evidence="6">
    <location>
        <begin position="417"/>
        <end position="426"/>
    </location>
</feature>
<dbReference type="CDD" id="cd03703">
    <property type="entry name" value="aeIF5B_II"/>
    <property type="match status" value="1"/>
</dbReference>
<comment type="caution">
    <text evidence="8">The sequence shown here is derived from an EMBL/GenBank/DDBJ whole genome shotgun (WGS) entry which is preliminary data.</text>
</comment>
<dbReference type="InterPro" id="IPR000795">
    <property type="entry name" value="T_Tr_GTP-bd_dom"/>
</dbReference>
<dbReference type="FunFam" id="3.40.50.300:FF:000112">
    <property type="entry name" value="Eukaryotic translation initiation factor 5B"/>
    <property type="match status" value="1"/>
</dbReference>
<feature type="compositionally biased region" description="Basic and acidic residues" evidence="6">
    <location>
        <begin position="344"/>
        <end position="360"/>
    </location>
</feature>
<feature type="region of interest" description="Disordered" evidence="6">
    <location>
        <begin position="1"/>
        <end position="381"/>
    </location>
</feature>
<evidence type="ECO:0000256" key="6">
    <source>
        <dbReference type="SAM" id="MobiDB-lite"/>
    </source>
</evidence>
<protein>
    <recommendedName>
        <fullName evidence="7">Tr-type G domain-containing protein</fullName>
    </recommendedName>
</protein>
<feature type="compositionally biased region" description="Acidic residues" evidence="6">
    <location>
        <begin position="204"/>
        <end position="217"/>
    </location>
</feature>
<evidence type="ECO:0000259" key="7">
    <source>
        <dbReference type="PROSITE" id="PS51722"/>
    </source>
</evidence>
<dbReference type="SUPFAM" id="SSF50447">
    <property type="entry name" value="Translation proteins"/>
    <property type="match status" value="1"/>
</dbReference>
<comment type="similarity">
    <text evidence="1">Belongs to the TRAFAC class translation factor GTPase superfamily. Classic translation factor GTPase family. IF-2 subfamily.</text>
</comment>
<dbReference type="InterPro" id="IPR027417">
    <property type="entry name" value="P-loop_NTPase"/>
</dbReference>
<dbReference type="PANTHER" id="PTHR43381:SF4">
    <property type="entry name" value="EUKARYOTIC TRANSLATION INITIATION FACTOR 5B"/>
    <property type="match status" value="1"/>
</dbReference>
<keyword evidence="2" id="KW-0396">Initiation factor</keyword>
<keyword evidence="4" id="KW-0648">Protein biosynthesis</keyword>
<evidence type="ECO:0000256" key="5">
    <source>
        <dbReference type="ARBA" id="ARBA00023134"/>
    </source>
</evidence>
<feature type="compositionally biased region" description="Acidic residues" evidence="6">
    <location>
        <begin position="774"/>
        <end position="785"/>
    </location>
</feature>
<keyword evidence="9" id="KW-1185">Reference proteome</keyword>
<keyword evidence="5" id="KW-0342">GTP-binding</keyword>
<feature type="compositionally biased region" description="Basic residues" evidence="6">
    <location>
        <begin position="184"/>
        <end position="196"/>
    </location>
</feature>
<feature type="domain" description="Tr-type G" evidence="7">
    <location>
        <begin position="894"/>
        <end position="1110"/>
    </location>
</feature>